<reference evidence="4" key="2">
    <citation type="journal article" date="2019" name="Int. J. Syst. Evol. Microbiol.">
        <title>The Global Catalogue of Microorganisms (GCM) 10K type strain sequencing project: providing services to taxonomists for standard genome sequencing and annotation.</title>
        <authorList>
            <consortium name="The Broad Institute Genomics Platform"/>
            <consortium name="The Broad Institute Genome Sequencing Center for Infectious Disease"/>
            <person name="Wu L."/>
            <person name="Ma J."/>
        </authorList>
    </citation>
    <scope>NUCLEOTIDE SEQUENCE [LARGE SCALE GENOMIC DNA]</scope>
    <source>
        <strain evidence="4">CGMCC 1.18437</strain>
    </source>
</reference>
<proteinExistence type="predicted"/>
<evidence type="ECO:0000313" key="2">
    <source>
        <dbReference type="EMBL" id="MBB5378266.1"/>
    </source>
</evidence>
<gene>
    <name evidence="1" type="ORF">GCM10017781_37050</name>
    <name evidence="2" type="ORF">HNQ07_003767</name>
</gene>
<comment type="caution">
    <text evidence="2">The sequence shown here is derived from an EMBL/GenBank/DDBJ whole genome shotgun (WGS) entry which is preliminary data.</text>
</comment>
<organism evidence="2 3">
    <name type="scientific">Deinococcus metalli</name>
    <dbReference type="NCBI Taxonomy" id="1141878"/>
    <lineage>
        <taxon>Bacteria</taxon>
        <taxon>Thermotogati</taxon>
        <taxon>Deinococcota</taxon>
        <taxon>Deinococci</taxon>
        <taxon>Deinococcales</taxon>
        <taxon>Deinococcaceae</taxon>
        <taxon>Deinococcus</taxon>
    </lineage>
</organism>
<accession>A0A7W8KHH1</accession>
<dbReference type="InterPro" id="IPR043519">
    <property type="entry name" value="NT_sf"/>
</dbReference>
<evidence type="ECO:0000313" key="3">
    <source>
        <dbReference type="Proteomes" id="UP000539473"/>
    </source>
</evidence>
<name>A0A7W8KHH1_9DEIO</name>
<reference evidence="1" key="1">
    <citation type="journal article" date="2014" name="Int. J. Syst. Evol. Microbiol.">
        <title>Complete genome of a new Firmicutes species belonging to the dominant human colonic microbiota ('Ruminococcus bicirculans') reveals two chromosomes and a selective capacity to utilize plant glucans.</title>
        <authorList>
            <consortium name="NISC Comparative Sequencing Program"/>
            <person name="Wegmann U."/>
            <person name="Louis P."/>
            <person name="Goesmann A."/>
            <person name="Henrissat B."/>
            <person name="Duncan S.H."/>
            <person name="Flint H.J."/>
        </authorList>
    </citation>
    <scope>NUCLEOTIDE SEQUENCE</scope>
    <source>
        <strain evidence="1">CGMCC 1.18437</strain>
    </source>
</reference>
<dbReference type="Gene3D" id="3.30.460.10">
    <property type="entry name" value="Beta Polymerase, domain 2"/>
    <property type="match status" value="1"/>
</dbReference>
<evidence type="ECO:0008006" key="5">
    <source>
        <dbReference type="Google" id="ProtNLM"/>
    </source>
</evidence>
<evidence type="ECO:0000313" key="4">
    <source>
        <dbReference type="Proteomes" id="UP000619376"/>
    </source>
</evidence>
<sequence>MDTGEHAAFTAALGAALAARTEVLGLILLGSTAGTHHAPDAHSDHDFFVIVTPDAADSYRASPEWLPPRAASVVHHHRDTTHGARVIYADGHLLEYAVFTPDELAVSRNHHARVAFDRVGDLPRRLAATLPDREPPPAPDVAGVLSDLMLHLLVGVGRHARGERLAAHQMVRVYAVQDHLTLLRTLEPPAAPDLLDVHNVWRRVERTHPAHAEALEAALALPLPAGAAWLLNLAEAWWSSHGAWSPDVARAVRARIEAAGRP</sequence>
<dbReference type="EMBL" id="BNAJ01000011">
    <property type="protein sequence ID" value="GHF57291.1"/>
    <property type="molecule type" value="Genomic_DNA"/>
</dbReference>
<dbReference type="Proteomes" id="UP000539473">
    <property type="component" value="Unassembled WGS sequence"/>
</dbReference>
<evidence type="ECO:0000313" key="1">
    <source>
        <dbReference type="EMBL" id="GHF57291.1"/>
    </source>
</evidence>
<dbReference type="Proteomes" id="UP000619376">
    <property type="component" value="Unassembled WGS sequence"/>
</dbReference>
<dbReference type="RefSeq" id="WP_184114606.1">
    <property type="nucleotide sequence ID" value="NZ_BNAJ01000011.1"/>
</dbReference>
<keyword evidence="4" id="KW-1185">Reference proteome</keyword>
<dbReference type="AlphaFoldDB" id="A0A7W8KHH1"/>
<protein>
    <recommendedName>
        <fullName evidence="5">Nucleotidyltransferase domain-containing protein</fullName>
    </recommendedName>
</protein>
<reference evidence="1" key="4">
    <citation type="submission" date="2024-05" db="EMBL/GenBank/DDBJ databases">
        <authorList>
            <person name="Sun Q."/>
            <person name="Zhou Y."/>
        </authorList>
    </citation>
    <scope>NUCLEOTIDE SEQUENCE</scope>
    <source>
        <strain evidence="1">CGMCC 1.18437</strain>
    </source>
</reference>
<reference evidence="2 3" key="3">
    <citation type="submission" date="2020-08" db="EMBL/GenBank/DDBJ databases">
        <title>Genomic Encyclopedia of Type Strains, Phase IV (KMG-IV): sequencing the most valuable type-strain genomes for metagenomic binning, comparative biology and taxonomic classification.</title>
        <authorList>
            <person name="Goeker M."/>
        </authorList>
    </citation>
    <scope>NUCLEOTIDE SEQUENCE [LARGE SCALE GENOMIC DNA]</scope>
    <source>
        <strain evidence="2 3">DSM 27521</strain>
    </source>
</reference>
<dbReference type="EMBL" id="JACHFK010000011">
    <property type="protein sequence ID" value="MBB5378266.1"/>
    <property type="molecule type" value="Genomic_DNA"/>
</dbReference>